<organism evidence="1 2">
    <name type="scientific">Saponaria officinalis</name>
    <name type="common">Common soapwort</name>
    <name type="synonym">Lychnis saponaria</name>
    <dbReference type="NCBI Taxonomy" id="3572"/>
    <lineage>
        <taxon>Eukaryota</taxon>
        <taxon>Viridiplantae</taxon>
        <taxon>Streptophyta</taxon>
        <taxon>Embryophyta</taxon>
        <taxon>Tracheophyta</taxon>
        <taxon>Spermatophyta</taxon>
        <taxon>Magnoliopsida</taxon>
        <taxon>eudicotyledons</taxon>
        <taxon>Gunneridae</taxon>
        <taxon>Pentapetalae</taxon>
        <taxon>Caryophyllales</taxon>
        <taxon>Caryophyllaceae</taxon>
        <taxon>Caryophylleae</taxon>
        <taxon>Saponaria</taxon>
    </lineage>
</organism>
<dbReference type="PANTHER" id="PTHR35218:SF9">
    <property type="entry name" value="ENDONUCLEASE_EXONUCLEASE_PHOSPHATASE DOMAIN-CONTAINING PROTEIN"/>
    <property type="match status" value="1"/>
</dbReference>
<gene>
    <name evidence="1" type="ORF">RND81_07G043000</name>
</gene>
<dbReference type="SUPFAM" id="SSF56219">
    <property type="entry name" value="DNase I-like"/>
    <property type="match status" value="1"/>
</dbReference>
<dbReference type="PANTHER" id="PTHR35218">
    <property type="entry name" value="RNASE H DOMAIN-CONTAINING PROTEIN"/>
    <property type="match status" value="1"/>
</dbReference>
<name>A0AAW1JM09_SAPOF</name>
<dbReference type="AlphaFoldDB" id="A0AAW1JM09"/>
<dbReference type="Proteomes" id="UP001443914">
    <property type="component" value="Unassembled WGS sequence"/>
</dbReference>
<keyword evidence="2" id="KW-1185">Reference proteome</keyword>
<evidence type="ECO:0008006" key="3">
    <source>
        <dbReference type="Google" id="ProtNLM"/>
    </source>
</evidence>
<evidence type="ECO:0000313" key="2">
    <source>
        <dbReference type="Proteomes" id="UP001443914"/>
    </source>
</evidence>
<evidence type="ECO:0000313" key="1">
    <source>
        <dbReference type="EMBL" id="KAK9705255.1"/>
    </source>
</evidence>
<proteinExistence type="predicted"/>
<dbReference type="Gene3D" id="3.60.10.10">
    <property type="entry name" value="Endonuclease/exonuclease/phosphatase"/>
    <property type="match status" value="1"/>
</dbReference>
<protein>
    <recommendedName>
        <fullName evidence="3">Endonuclease/exonuclease/phosphatase domain-containing protein</fullName>
    </recommendedName>
</protein>
<dbReference type="EMBL" id="JBDFQZ010000007">
    <property type="protein sequence ID" value="KAK9705255.1"/>
    <property type="molecule type" value="Genomic_DNA"/>
</dbReference>
<dbReference type="InterPro" id="IPR036691">
    <property type="entry name" value="Endo/exonu/phosph_ase_sf"/>
</dbReference>
<comment type="caution">
    <text evidence="1">The sequence shown here is derived from an EMBL/GenBank/DDBJ whole genome shotgun (WGS) entry which is preliminary data.</text>
</comment>
<accession>A0AAW1JM09</accession>
<reference evidence="1" key="1">
    <citation type="submission" date="2024-03" db="EMBL/GenBank/DDBJ databases">
        <title>WGS assembly of Saponaria officinalis var. Norfolk2.</title>
        <authorList>
            <person name="Jenkins J."/>
            <person name="Shu S."/>
            <person name="Grimwood J."/>
            <person name="Barry K."/>
            <person name="Goodstein D."/>
            <person name="Schmutz J."/>
            <person name="Leebens-Mack J."/>
            <person name="Osbourn A."/>
        </authorList>
    </citation>
    <scope>NUCLEOTIDE SEQUENCE [LARGE SCALE GENOMIC DNA]</scope>
    <source>
        <strain evidence="1">JIC</strain>
    </source>
</reference>
<sequence length="252" mass="29083">MTILKPKRVITNYQCYANGRIWLIWNPSTTTIVPLNVHSQFIHCQVTYHRSNVSFLATFVYASNDPQVRLHLWDSLKNLSQATLDWIVMGDFNIVRDVSERISNHPPNLSDILDFNASRILPFGISDHSPILVSVDEEVGPKRRFSFLNCWVEDPSYHARVCNAWNKVLTGSSMFQFFGKLKLVRTELLAMHKQSFSAIQRRISDTKQLLDNCQLCLQQDPRNTGLIQQEELLLAAYLKFRKAEMSIVKQKA</sequence>